<feature type="compositionally biased region" description="Polar residues" evidence="1">
    <location>
        <begin position="212"/>
        <end position="221"/>
    </location>
</feature>
<protein>
    <submittedName>
        <fullName evidence="2">Uncharacterized protein</fullName>
    </submittedName>
</protein>
<accession>A0A2P5YV25</accession>
<sequence length="436" mass="49358">MVQPSLQEMSLKEVHEPFSSNSRGPIHEDRRLQIEELDEWWTHKLRTPDKPNLRQNKLNPFSNQLKVGDRVLLDATDPHIVATTSNEEIPLTVLNIFPFGTVEVSHPRFGTYKPCDTVVCTHMPKELERVLNVRRAQIQNLRITRAEIREHGHVTWPCALKSINTLHYSLSSLLKNPNPSRCNSTRPPFHARTMSSSRGKKTDVPPSKKRNGASSSASPTTEIHHPLLQFPRGPQEELSQICRARALIAGCCINWATIEQAYLRRSSRRIMNYMLSLATYFSLPQSADTLWPLAQPPTILATPSISSPTILEGGERALASSTLTTPTSYGMRMIERHRGTYPPQYRLAQSTEEEAYEDIPDDVPPQQDDPPTQPPPPFCPVHATASYADISEHLTRFEQHCFQRFDNIDATLQQICQPVHISLPDPPREPSNDEDI</sequence>
<organism evidence="2 3">
    <name type="scientific">Gossypium barbadense</name>
    <name type="common">Sea Island cotton</name>
    <name type="synonym">Hibiscus barbadensis</name>
    <dbReference type="NCBI Taxonomy" id="3634"/>
    <lineage>
        <taxon>Eukaryota</taxon>
        <taxon>Viridiplantae</taxon>
        <taxon>Streptophyta</taxon>
        <taxon>Embryophyta</taxon>
        <taxon>Tracheophyta</taxon>
        <taxon>Spermatophyta</taxon>
        <taxon>Magnoliopsida</taxon>
        <taxon>eudicotyledons</taxon>
        <taxon>Gunneridae</taxon>
        <taxon>Pentapetalae</taxon>
        <taxon>rosids</taxon>
        <taxon>malvids</taxon>
        <taxon>Malvales</taxon>
        <taxon>Malvaceae</taxon>
        <taxon>Malvoideae</taxon>
        <taxon>Gossypium</taxon>
    </lineage>
</organism>
<evidence type="ECO:0000256" key="1">
    <source>
        <dbReference type="SAM" id="MobiDB-lite"/>
    </source>
</evidence>
<dbReference type="AlphaFoldDB" id="A0A2P5YV25"/>
<dbReference type="EMBL" id="KZ662765">
    <property type="protein sequence ID" value="PPS19436.1"/>
    <property type="molecule type" value="Genomic_DNA"/>
</dbReference>
<feature type="compositionally biased region" description="Acidic residues" evidence="1">
    <location>
        <begin position="351"/>
        <end position="361"/>
    </location>
</feature>
<proteinExistence type="predicted"/>
<feature type="compositionally biased region" description="Polar residues" evidence="1">
    <location>
        <begin position="177"/>
        <end position="186"/>
    </location>
</feature>
<feature type="region of interest" description="Disordered" evidence="1">
    <location>
        <begin position="350"/>
        <end position="378"/>
    </location>
</feature>
<dbReference type="OrthoDB" id="914256at2759"/>
<evidence type="ECO:0000313" key="3">
    <source>
        <dbReference type="Proteomes" id="UP000239757"/>
    </source>
</evidence>
<feature type="compositionally biased region" description="Pro residues" evidence="1">
    <location>
        <begin position="367"/>
        <end position="378"/>
    </location>
</feature>
<dbReference type="Proteomes" id="UP000239757">
    <property type="component" value="Unassembled WGS sequence"/>
</dbReference>
<reference evidence="2 3" key="1">
    <citation type="submission" date="2015-01" db="EMBL/GenBank/DDBJ databases">
        <title>Genome of allotetraploid Gossypium barbadense reveals genomic plasticity and fiber elongation in cotton evolution.</title>
        <authorList>
            <person name="Chen X."/>
            <person name="Liu X."/>
            <person name="Zhao B."/>
            <person name="Zheng H."/>
            <person name="Hu Y."/>
            <person name="Lu G."/>
            <person name="Yang C."/>
            <person name="Chen J."/>
            <person name="Shan C."/>
            <person name="Zhang L."/>
            <person name="Zhou Y."/>
            <person name="Wang L."/>
            <person name="Guo W."/>
            <person name="Bai Y."/>
            <person name="Ruan J."/>
            <person name="Shangguan X."/>
            <person name="Mao Y."/>
            <person name="Jiang J."/>
            <person name="Zhu Y."/>
            <person name="Lei J."/>
            <person name="Kang H."/>
            <person name="Chen S."/>
            <person name="He X."/>
            <person name="Wang R."/>
            <person name="Wang Y."/>
            <person name="Chen J."/>
            <person name="Wang L."/>
            <person name="Yu S."/>
            <person name="Wang B."/>
            <person name="Wei J."/>
            <person name="Song S."/>
            <person name="Lu X."/>
            <person name="Gao Z."/>
            <person name="Gu W."/>
            <person name="Deng X."/>
            <person name="Ma D."/>
            <person name="Wang S."/>
            <person name="Liang W."/>
            <person name="Fang L."/>
            <person name="Cai C."/>
            <person name="Zhu X."/>
            <person name="Zhou B."/>
            <person name="Zhang Y."/>
            <person name="Chen Z."/>
            <person name="Xu S."/>
            <person name="Zhu R."/>
            <person name="Wang S."/>
            <person name="Zhang T."/>
            <person name="Zhao G."/>
        </authorList>
    </citation>
    <scope>NUCLEOTIDE SEQUENCE [LARGE SCALE GENOMIC DNA]</scope>
    <source>
        <strain evidence="3">cv. Xinhai21</strain>
        <tissue evidence="2">Leaf</tissue>
    </source>
</reference>
<name>A0A2P5YV25_GOSBA</name>
<feature type="region of interest" description="Disordered" evidence="1">
    <location>
        <begin position="177"/>
        <end position="230"/>
    </location>
</feature>
<gene>
    <name evidence="2" type="ORF">GOBAR_AA01142</name>
</gene>
<evidence type="ECO:0000313" key="2">
    <source>
        <dbReference type="EMBL" id="PPS19436.1"/>
    </source>
</evidence>
<feature type="region of interest" description="Disordered" evidence="1">
    <location>
        <begin position="1"/>
        <end position="25"/>
    </location>
</feature>